<keyword evidence="5 8" id="KW-1133">Transmembrane helix</keyword>
<feature type="region of interest" description="Disordered" evidence="7">
    <location>
        <begin position="522"/>
        <end position="558"/>
    </location>
</feature>
<dbReference type="InterPro" id="IPR020846">
    <property type="entry name" value="MFS_dom"/>
</dbReference>
<evidence type="ECO:0000256" key="3">
    <source>
        <dbReference type="ARBA" id="ARBA00022692"/>
    </source>
</evidence>
<sequence>MTGKRYDVNGDHDEDSVGVTDVPFWCSCRLGLAAIGCMGFFILYALRINISVALVCMVNHTATEILNKQSSVNGNLSDTVWYNTSYGENNTSFIVKGMINETTTQPDPTGVVCPGAGDGESDGVNGEFIWSKDIQGHILGSFFYGYLATQIPGGWLAERFGGKWVFGISMLIASIATIFCPIAARVHWGFLIFMRILVGLGSGVAFPVMHTIWANWAPPMERSKLTGLTYAGTQLGNILTLPLGGFLCQYGFDGGWASIFYILGLLGVIWCILWLILVSNSPADHPRISAIERDFILQSLKGQMDHKDKKHTHIPWKAFLTSMPLWAIVVGNVTSDWGLYTFLTNMPTYFKEVLKFDIKSNGLISAIPYIGFWLVINLAGLGADLFRKKGWLSTTNARKLMETIGQLIPAILLVGLSFVDCTQPALAVTLLTLGVAISGAVYSGYTINHVDIAPKYAGMLFGITNTIASVTGFIVPVLIGSITSNSTREEWQVVFFIAAAVYLFGVIFYGIFASGDVQPWAVGEEEEEEEEGQEMEKLNKGDPDVVTSPPTEKDDLKV</sequence>
<dbReference type="CDD" id="cd17318">
    <property type="entry name" value="MFS_SLC17"/>
    <property type="match status" value="1"/>
</dbReference>
<dbReference type="InParanoid" id="A0A1S3H0J2"/>
<evidence type="ECO:0000256" key="4">
    <source>
        <dbReference type="ARBA" id="ARBA00022847"/>
    </source>
</evidence>
<evidence type="ECO:0000313" key="11">
    <source>
        <dbReference type="RefSeq" id="XP_013378689.1"/>
    </source>
</evidence>
<dbReference type="SUPFAM" id="SSF103473">
    <property type="entry name" value="MFS general substrate transporter"/>
    <property type="match status" value="1"/>
</dbReference>
<dbReference type="PANTHER" id="PTHR11662">
    <property type="entry name" value="SOLUTE CARRIER FAMILY 17"/>
    <property type="match status" value="1"/>
</dbReference>
<dbReference type="GeneID" id="106150431"/>
<feature type="transmembrane region" description="Helical" evidence="8">
    <location>
        <begin position="425"/>
        <end position="445"/>
    </location>
</feature>
<comment type="subcellular location">
    <subcellularLocation>
        <location evidence="1">Membrane</location>
        <topology evidence="1">Multi-pass membrane protein</topology>
    </subcellularLocation>
</comment>
<organism evidence="10 11">
    <name type="scientific">Lingula anatina</name>
    <name type="common">Brachiopod</name>
    <name type="synonym">Lingula unguis</name>
    <dbReference type="NCBI Taxonomy" id="7574"/>
    <lineage>
        <taxon>Eukaryota</taxon>
        <taxon>Metazoa</taxon>
        <taxon>Spiralia</taxon>
        <taxon>Lophotrochozoa</taxon>
        <taxon>Brachiopoda</taxon>
        <taxon>Linguliformea</taxon>
        <taxon>Lingulata</taxon>
        <taxon>Lingulida</taxon>
        <taxon>Linguloidea</taxon>
        <taxon>Lingulidae</taxon>
        <taxon>Lingula</taxon>
    </lineage>
</organism>
<dbReference type="KEGG" id="lak:106150431"/>
<feature type="transmembrane region" description="Helical" evidence="8">
    <location>
        <begin position="228"/>
        <end position="252"/>
    </location>
</feature>
<dbReference type="STRING" id="7574.A0A1S3H0J2"/>
<dbReference type="InterPro" id="IPR050382">
    <property type="entry name" value="MFS_Na/Anion_cotransporter"/>
</dbReference>
<feature type="transmembrane region" description="Helical" evidence="8">
    <location>
        <begin position="400"/>
        <end position="419"/>
    </location>
</feature>
<feature type="transmembrane region" description="Helical" evidence="8">
    <location>
        <begin position="190"/>
        <end position="216"/>
    </location>
</feature>
<dbReference type="InterPro" id="IPR036259">
    <property type="entry name" value="MFS_trans_sf"/>
</dbReference>
<dbReference type="GO" id="GO:0016020">
    <property type="term" value="C:membrane"/>
    <property type="evidence" value="ECO:0007669"/>
    <property type="project" value="UniProtKB-SubCell"/>
</dbReference>
<dbReference type="GO" id="GO:0006820">
    <property type="term" value="P:monoatomic anion transport"/>
    <property type="evidence" value="ECO:0007669"/>
    <property type="project" value="TreeGrafter"/>
</dbReference>
<evidence type="ECO:0000256" key="2">
    <source>
        <dbReference type="ARBA" id="ARBA00022448"/>
    </source>
</evidence>
<evidence type="ECO:0000256" key="1">
    <source>
        <dbReference type="ARBA" id="ARBA00004141"/>
    </source>
</evidence>
<keyword evidence="10" id="KW-1185">Reference proteome</keyword>
<dbReference type="RefSeq" id="XP_013378689.1">
    <property type="nucleotide sequence ID" value="XM_013523235.2"/>
</dbReference>
<protein>
    <submittedName>
        <fullName evidence="11">Sialin isoform X1</fullName>
    </submittedName>
</protein>
<evidence type="ECO:0000256" key="8">
    <source>
        <dbReference type="SAM" id="Phobius"/>
    </source>
</evidence>
<reference evidence="11" key="1">
    <citation type="submission" date="2025-08" db="UniProtKB">
        <authorList>
            <consortium name="RefSeq"/>
        </authorList>
    </citation>
    <scope>IDENTIFICATION</scope>
    <source>
        <tissue evidence="11">Gonads</tissue>
    </source>
</reference>
<gene>
    <name evidence="11" type="primary">LOC106150431</name>
</gene>
<dbReference type="Pfam" id="PF07690">
    <property type="entry name" value="MFS_1"/>
    <property type="match status" value="1"/>
</dbReference>
<evidence type="ECO:0000256" key="5">
    <source>
        <dbReference type="ARBA" id="ARBA00022989"/>
    </source>
</evidence>
<feature type="transmembrane region" description="Helical" evidence="8">
    <location>
        <begin position="360"/>
        <end position="379"/>
    </location>
</feature>
<dbReference type="Proteomes" id="UP000085678">
    <property type="component" value="Unplaced"/>
</dbReference>
<evidence type="ECO:0000256" key="7">
    <source>
        <dbReference type="SAM" id="MobiDB-lite"/>
    </source>
</evidence>
<dbReference type="AlphaFoldDB" id="A0A1S3H0J2"/>
<name>A0A1S3H0J2_LINAN</name>
<proteinExistence type="predicted"/>
<dbReference type="GO" id="GO:0015293">
    <property type="term" value="F:symporter activity"/>
    <property type="evidence" value="ECO:0007669"/>
    <property type="project" value="UniProtKB-KW"/>
</dbReference>
<feature type="compositionally biased region" description="Basic and acidic residues" evidence="7">
    <location>
        <begin position="534"/>
        <end position="543"/>
    </location>
</feature>
<evidence type="ECO:0000313" key="10">
    <source>
        <dbReference type="Proteomes" id="UP000085678"/>
    </source>
</evidence>
<keyword evidence="3 8" id="KW-0812">Transmembrane</keyword>
<feature type="compositionally biased region" description="Acidic residues" evidence="7">
    <location>
        <begin position="523"/>
        <end position="533"/>
    </location>
</feature>
<feature type="transmembrane region" description="Helical" evidence="8">
    <location>
        <begin position="22"/>
        <end position="46"/>
    </location>
</feature>
<dbReference type="InterPro" id="IPR011701">
    <property type="entry name" value="MFS"/>
</dbReference>
<feature type="transmembrane region" description="Helical" evidence="8">
    <location>
        <begin position="258"/>
        <end position="278"/>
    </location>
</feature>
<feature type="transmembrane region" description="Helical" evidence="8">
    <location>
        <begin position="457"/>
        <end position="479"/>
    </location>
</feature>
<dbReference type="PROSITE" id="PS50850">
    <property type="entry name" value="MFS"/>
    <property type="match status" value="1"/>
</dbReference>
<keyword evidence="6 8" id="KW-0472">Membrane</keyword>
<feature type="domain" description="Major facilitator superfamily (MFS) profile" evidence="9">
    <location>
        <begin position="48"/>
        <end position="517"/>
    </location>
</feature>
<evidence type="ECO:0000259" key="9">
    <source>
        <dbReference type="PROSITE" id="PS50850"/>
    </source>
</evidence>
<feature type="transmembrane region" description="Helical" evidence="8">
    <location>
        <begin position="318"/>
        <end position="340"/>
    </location>
</feature>
<keyword evidence="2" id="KW-0813">Transport</keyword>
<dbReference type="OrthoDB" id="2985014at2759"/>
<feature type="transmembrane region" description="Helical" evidence="8">
    <location>
        <begin position="164"/>
        <end position="184"/>
    </location>
</feature>
<dbReference type="Gene3D" id="1.20.1250.20">
    <property type="entry name" value="MFS general substrate transporter like domains"/>
    <property type="match status" value="1"/>
</dbReference>
<evidence type="ECO:0000256" key="6">
    <source>
        <dbReference type="ARBA" id="ARBA00023136"/>
    </source>
</evidence>
<accession>A0A1S3H0J2</accession>
<feature type="transmembrane region" description="Helical" evidence="8">
    <location>
        <begin position="491"/>
        <end position="512"/>
    </location>
</feature>
<dbReference type="FunFam" id="1.20.1250.20:FF:000003">
    <property type="entry name" value="Solute carrier family 17 member 3"/>
    <property type="match status" value="1"/>
</dbReference>
<keyword evidence="4" id="KW-0769">Symport</keyword>
<dbReference type="PANTHER" id="PTHR11662:SF399">
    <property type="entry name" value="FI19708P1-RELATED"/>
    <property type="match status" value="1"/>
</dbReference>